<keyword evidence="6" id="KW-1185">Reference proteome</keyword>
<accession>A0ABT0S661</accession>
<reference evidence="5" key="1">
    <citation type="submission" date="2022-05" db="EMBL/GenBank/DDBJ databases">
        <authorList>
            <person name="Jo J.-H."/>
            <person name="Im W.-T."/>
        </authorList>
    </citation>
    <scope>NUCLEOTIDE SEQUENCE</scope>
    <source>
        <strain evidence="5">RB56-2</strain>
    </source>
</reference>
<comment type="caution">
    <text evidence="5">The sequence shown here is derived from an EMBL/GenBank/DDBJ whole genome shotgun (WGS) entry which is preliminary data.</text>
</comment>
<sequence>MKYGQFCPVAKATEILGERWTILILRELLMGGRRFNELQRGLGDISPSLLTSRLKLLEDRGIVARRRIGGQRGHEYCPTMACEALLPVLIAIGEWGLNWTREMLVEEDFNLDFLMYYLERSVDPSKLPGDHSVIRFKFTDMTEQRNWWLRVDLQVVEVCLTPPAHDVDVYFTTTVRTMHDVWMGDRSYRDAVRSGDLIIQGEPALTRNVSSWLRPSVFAESDRAPVPHSIPRAA</sequence>
<evidence type="ECO:0000256" key="3">
    <source>
        <dbReference type="ARBA" id="ARBA00023163"/>
    </source>
</evidence>
<protein>
    <submittedName>
        <fullName evidence="5">Winged helix-turn-helix transcriptional regulator</fullName>
    </submittedName>
</protein>
<dbReference type="Proteomes" id="UP001165383">
    <property type="component" value="Unassembled WGS sequence"/>
</dbReference>
<keyword evidence="3" id="KW-0804">Transcription</keyword>
<dbReference type="EMBL" id="JAMGBB010000001">
    <property type="protein sequence ID" value="MCL6739862.1"/>
    <property type="molecule type" value="Genomic_DNA"/>
</dbReference>
<keyword evidence="1" id="KW-0805">Transcription regulation</keyword>
<dbReference type="InterPro" id="IPR002577">
    <property type="entry name" value="HTH_HxlR"/>
</dbReference>
<dbReference type="Gene3D" id="1.10.10.10">
    <property type="entry name" value="Winged helix-like DNA-binding domain superfamily/Winged helix DNA-binding domain"/>
    <property type="match status" value="1"/>
</dbReference>
<dbReference type="SUPFAM" id="SSF46785">
    <property type="entry name" value="Winged helix' DNA-binding domain"/>
    <property type="match status" value="1"/>
</dbReference>
<dbReference type="PANTHER" id="PTHR33204:SF18">
    <property type="entry name" value="TRANSCRIPTIONAL REGULATORY PROTEIN"/>
    <property type="match status" value="1"/>
</dbReference>
<dbReference type="InterPro" id="IPR036390">
    <property type="entry name" value="WH_DNA-bd_sf"/>
</dbReference>
<keyword evidence="2" id="KW-0238">DNA-binding</keyword>
<dbReference type="InterPro" id="IPR029229">
    <property type="entry name" value="Alkyl_sulf_C"/>
</dbReference>
<dbReference type="Pfam" id="PF14864">
    <property type="entry name" value="Alkyl_sulf_C"/>
    <property type="match status" value="1"/>
</dbReference>
<organism evidence="5 6">
    <name type="scientific">Sphingomonas brevis</name>
    <dbReference type="NCBI Taxonomy" id="2908206"/>
    <lineage>
        <taxon>Bacteria</taxon>
        <taxon>Pseudomonadati</taxon>
        <taxon>Pseudomonadota</taxon>
        <taxon>Alphaproteobacteria</taxon>
        <taxon>Sphingomonadales</taxon>
        <taxon>Sphingomonadaceae</taxon>
        <taxon>Sphingomonas</taxon>
    </lineage>
</organism>
<dbReference type="SUPFAM" id="SSF55718">
    <property type="entry name" value="SCP-like"/>
    <property type="match status" value="1"/>
</dbReference>
<dbReference type="InterPro" id="IPR036388">
    <property type="entry name" value="WH-like_DNA-bd_sf"/>
</dbReference>
<evidence type="ECO:0000313" key="5">
    <source>
        <dbReference type="EMBL" id="MCL6739862.1"/>
    </source>
</evidence>
<dbReference type="RefSeq" id="WP_249914328.1">
    <property type="nucleotide sequence ID" value="NZ_JAMGBB010000001.1"/>
</dbReference>
<dbReference type="CDD" id="cd00090">
    <property type="entry name" value="HTH_ARSR"/>
    <property type="match status" value="1"/>
</dbReference>
<feature type="domain" description="HTH hxlR-type" evidence="4">
    <location>
        <begin position="7"/>
        <end position="104"/>
    </location>
</feature>
<evidence type="ECO:0000259" key="4">
    <source>
        <dbReference type="PROSITE" id="PS51118"/>
    </source>
</evidence>
<dbReference type="PROSITE" id="PS51118">
    <property type="entry name" value="HTH_HXLR"/>
    <property type="match status" value="1"/>
</dbReference>
<dbReference type="PANTHER" id="PTHR33204">
    <property type="entry name" value="TRANSCRIPTIONAL REGULATOR, MARR FAMILY"/>
    <property type="match status" value="1"/>
</dbReference>
<evidence type="ECO:0000256" key="1">
    <source>
        <dbReference type="ARBA" id="ARBA00023015"/>
    </source>
</evidence>
<gene>
    <name evidence="5" type="ORF">LZ518_01745</name>
</gene>
<evidence type="ECO:0000256" key="2">
    <source>
        <dbReference type="ARBA" id="ARBA00023125"/>
    </source>
</evidence>
<proteinExistence type="predicted"/>
<dbReference type="Gene3D" id="3.30.1050.10">
    <property type="entry name" value="SCP2 sterol-binding domain"/>
    <property type="match status" value="1"/>
</dbReference>
<dbReference type="InterPro" id="IPR011991">
    <property type="entry name" value="ArsR-like_HTH"/>
</dbReference>
<evidence type="ECO:0000313" key="6">
    <source>
        <dbReference type="Proteomes" id="UP001165383"/>
    </source>
</evidence>
<dbReference type="InterPro" id="IPR036527">
    <property type="entry name" value="SCP2_sterol-bd_dom_sf"/>
</dbReference>
<dbReference type="Pfam" id="PF01638">
    <property type="entry name" value="HxlR"/>
    <property type="match status" value="1"/>
</dbReference>
<name>A0ABT0S661_9SPHN</name>